<dbReference type="PANTHER" id="PTHR12506">
    <property type="entry name" value="PROTEIN PHOSPHATASE RELATED"/>
    <property type="match status" value="1"/>
</dbReference>
<dbReference type="Pfam" id="PF00642">
    <property type="entry name" value="zf-CCCH"/>
    <property type="match status" value="1"/>
</dbReference>
<dbReference type="Gene3D" id="4.10.1000.10">
    <property type="entry name" value="Zinc finger, CCCH-type"/>
    <property type="match status" value="1"/>
</dbReference>
<dbReference type="EMBL" id="OX451735">
    <property type="protein sequence ID" value="CAI8594372.1"/>
    <property type="molecule type" value="Genomic_DNA"/>
</dbReference>
<dbReference type="SUPFAM" id="SSF90229">
    <property type="entry name" value="CCCH zinc finger"/>
    <property type="match status" value="1"/>
</dbReference>
<dbReference type="InterPro" id="IPR000571">
    <property type="entry name" value="Znf_CCCH"/>
</dbReference>
<dbReference type="PROSITE" id="PS50103">
    <property type="entry name" value="ZF_C3H1"/>
    <property type="match status" value="1"/>
</dbReference>
<evidence type="ECO:0000256" key="3">
    <source>
        <dbReference type="ARBA" id="ARBA00022833"/>
    </source>
</evidence>
<proteinExistence type="predicted"/>
<sequence length="105" mass="11590">MLSKCEPIASPLDKCNQISSDVVDGFVFVLLKVIGAARIAEEYPERVGQPLCQYYIRTGSCKFGASCKYHHPKQTAGVIAPVSLNHYGYPLRVGEKDCTYYVKTG</sequence>
<protein>
    <recommendedName>
        <fullName evidence="6">C3H1-type domain-containing protein</fullName>
    </recommendedName>
</protein>
<dbReference type="AlphaFoldDB" id="A0AAV0ZC14"/>
<keyword evidence="4" id="KW-0238">DNA-binding</keyword>
<evidence type="ECO:0000256" key="1">
    <source>
        <dbReference type="ARBA" id="ARBA00022723"/>
    </source>
</evidence>
<evidence type="ECO:0000313" key="7">
    <source>
        <dbReference type="EMBL" id="CAI8594372.1"/>
    </source>
</evidence>
<evidence type="ECO:0000256" key="5">
    <source>
        <dbReference type="PROSITE-ProRule" id="PRU00723"/>
    </source>
</evidence>
<dbReference type="PANTHER" id="PTHR12506:SF41">
    <property type="entry name" value="ZINC FINGER CCCH DOMAIN-CONTAINING PROTEIN 58"/>
    <property type="match status" value="1"/>
</dbReference>
<keyword evidence="2 5" id="KW-0863">Zinc-finger</keyword>
<keyword evidence="3 5" id="KW-0862">Zinc</keyword>
<keyword evidence="1 5" id="KW-0479">Metal-binding</keyword>
<dbReference type="InterPro" id="IPR036855">
    <property type="entry name" value="Znf_CCCH_sf"/>
</dbReference>
<dbReference type="GO" id="GO:0008270">
    <property type="term" value="F:zinc ion binding"/>
    <property type="evidence" value="ECO:0007669"/>
    <property type="project" value="UniProtKB-KW"/>
</dbReference>
<keyword evidence="8" id="KW-1185">Reference proteome</keyword>
<reference evidence="7 8" key="1">
    <citation type="submission" date="2023-01" db="EMBL/GenBank/DDBJ databases">
        <authorList>
            <person name="Kreplak J."/>
        </authorList>
    </citation>
    <scope>NUCLEOTIDE SEQUENCE [LARGE SCALE GENOMIC DNA]</scope>
</reference>
<dbReference type="GO" id="GO:0003677">
    <property type="term" value="F:DNA binding"/>
    <property type="evidence" value="ECO:0007669"/>
    <property type="project" value="UniProtKB-KW"/>
</dbReference>
<dbReference type="Proteomes" id="UP001157006">
    <property type="component" value="Chromosome 1S"/>
</dbReference>
<evidence type="ECO:0000256" key="2">
    <source>
        <dbReference type="ARBA" id="ARBA00022771"/>
    </source>
</evidence>
<organism evidence="7 8">
    <name type="scientific">Vicia faba</name>
    <name type="common">Broad bean</name>
    <name type="synonym">Faba vulgaris</name>
    <dbReference type="NCBI Taxonomy" id="3906"/>
    <lineage>
        <taxon>Eukaryota</taxon>
        <taxon>Viridiplantae</taxon>
        <taxon>Streptophyta</taxon>
        <taxon>Embryophyta</taxon>
        <taxon>Tracheophyta</taxon>
        <taxon>Spermatophyta</taxon>
        <taxon>Magnoliopsida</taxon>
        <taxon>eudicotyledons</taxon>
        <taxon>Gunneridae</taxon>
        <taxon>Pentapetalae</taxon>
        <taxon>rosids</taxon>
        <taxon>fabids</taxon>
        <taxon>Fabales</taxon>
        <taxon>Fabaceae</taxon>
        <taxon>Papilionoideae</taxon>
        <taxon>50 kb inversion clade</taxon>
        <taxon>NPAAA clade</taxon>
        <taxon>Hologalegina</taxon>
        <taxon>IRL clade</taxon>
        <taxon>Fabeae</taxon>
        <taxon>Vicia</taxon>
    </lineage>
</organism>
<evidence type="ECO:0000313" key="8">
    <source>
        <dbReference type="Proteomes" id="UP001157006"/>
    </source>
</evidence>
<evidence type="ECO:0000256" key="4">
    <source>
        <dbReference type="ARBA" id="ARBA00023125"/>
    </source>
</evidence>
<accession>A0AAV0ZC14</accession>
<dbReference type="GO" id="GO:0003729">
    <property type="term" value="F:mRNA binding"/>
    <property type="evidence" value="ECO:0007669"/>
    <property type="project" value="TreeGrafter"/>
</dbReference>
<dbReference type="InterPro" id="IPR050974">
    <property type="entry name" value="Plant_ZF_CCCH"/>
</dbReference>
<gene>
    <name evidence="7" type="ORF">VFH_I138120</name>
</gene>
<feature type="zinc finger region" description="C3H1-type" evidence="5">
    <location>
        <begin position="46"/>
        <end position="74"/>
    </location>
</feature>
<feature type="domain" description="C3H1-type" evidence="6">
    <location>
        <begin position="46"/>
        <end position="74"/>
    </location>
</feature>
<name>A0AAV0ZC14_VICFA</name>
<evidence type="ECO:0000259" key="6">
    <source>
        <dbReference type="PROSITE" id="PS50103"/>
    </source>
</evidence>
<dbReference type="SMART" id="SM00356">
    <property type="entry name" value="ZnF_C3H1"/>
    <property type="match status" value="1"/>
</dbReference>